<proteinExistence type="predicted"/>
<protein>
    <submittedName>
        <fullName evidence="1">39S ribosomal protein L46</fullName>
    </submittedName>
</protein>
<keyword evidence="2" id="KW-1185">Reference proteome</keyword>
<dbReference type="EMBL" id="CM024795">
    <property type="protein sequence ID" value="KAG8001348.1"/>
    <property type="molecule type" value="Genomic_DNA"/>
</dbReference>
<evidence type="ECO:0000313" key="1">
    <source>
        <dbReference type="EMBL" id="KAG8001348.1"/>
    </source>
</evidence>
<gene>
    <name evidence="1" type="primary">MRPL46</name>
    <name evidence="1" type="ORF">GBF38_006975</name>
</gene>
<dbReference type="Proteomes" id="UP000805704">
    <property type="component" value="Chromosome 7"/>
</dbReference>
<name>A0ACB7EIA0_NIBAL</name>
<evidence type="ECO:0000313" key="2">
    <source>
        <dbReference type="Proteomes" id="UP000805704"/>
    </source>
</evidence>
<organism evidence="1 2">
    <name type="scientific">Nibea albiflora</name>
    <name type="common">Yellow drum</name>
    <name type="synonym">Corvina albiflora</name>
    <dbReference type="NCBI Taxonomy" id="240163"/>
    <lineage>
        <taxon>Eukaryota</taxon>
        <taxon>Metazoa</taxon>
        <taxon>Chordata</taxon>
        <taxon>Craniata</taxon>
        <taxon>Vertebrata</taxon>
        <taxon>Euteleostomi</taxon>
        <taxon>Actinopterygii</taxon>
        <taxon>Neopterygii</taxon>
        <taxon>Teleostei</taxon>
        <taxon>Neoteleostei</taxon>
        <taxon>Acanthomorphata</taxon>
        <taxon>Eupercaria</taxon>
        <taxon>Sciaenidae</taxon>
        <taxon>Nibea</taxon>
    </lineage>
</organism>
<accession>A0ACB7EIA0</accession>
<sequence length="304" mass="34371">MASRSLVQFLSRVSRTAVSRSGLRPLSSTSVCRATLQSKDVTEKATSPWTLMAAVCLQRLPVISSDLNPIEQQFKDLMSQMELEKSILSDHELRLLEDQERMSRKQSNDYDSDDEDIRMDQDIVLTQDLEDSWEQNFKRVCVDFAPQSQRDTVVVKRLTALFSCLADVDENLTSPERCLADSLLLLVEQQVGGRKMWLLPQTQWQEGETLRQTAERALSSLSGAGFKATFLGNAPCGVYKSKLPKAIRTESSVGTKVFFFKAVLSDSSRPAVPTSPFLWVTKSELQRYLKPAYMEKVDRFVLQV</sequence>
<keyword evidence="1" id="KW-0689">Ribosomal protein</keyword>
<comment type="caution">
    <text evidence="1">The sequence shown here is derived from an EMBL/GenBank/DDBJ whole genome shotgun (WGS) entry which is preliminary data.</text>
</comment>
<reference evidence="1" key="1">
    <citation type="submission" date="2020-04" db="EMBL/GenBank/DDBJ databases">
        <title>A chromosome-scale assembly and high-density genetic map of the yellow drum (Nibea albiflora) genome.</title>
        <authorList>
            <person name="Xu D."/>
            <person name="Zhang W."/>
            <person name="Chen R."/>
            <person name="Tan P."/>
            <person name="Wang L."/>
            <person name="Song H."/>
            <person name="Tian L."/>
            <person name="Zhu Q."/>
            <person name="Wang B."/>
        </authorList>
    </citation>
    <scope>NUCLEOTIDE SEQUENCE</scope>
    <source>
        <strain evidence="1">ZJHYS-2018</strain>
    </source>
</reference>
<keyword evidence="1" id="KW-0687">Ribonucleoprotein</keyword>